<sequence length="27" mass="3078">MPDIIKALENRRAEARLGGGQRRIDIQ</sequence>
<organism evidence="1">
    <name type="scientific">hydrothermal vent metagenome</name>
    <dbReference type="NCBI Taxonomy" id="652676"/>
    <lineage>
        <taxon>unclassified sequences</taxon>
        <taxon>metagenomes</taxon>
        <taxon>ecological metagenomes</taxon>
    </lineage>
</organism>
<name>A0A3B0U4U4_9ZZZZ</name>
<dbReference type="GO" id="GO:0016740">
    <property type="term" value="F:transferase activity"/>
    <property type="evidence" value="ECO:0007669"/>
    <property type="project" value="UniProtKB-KW"/>
</dbReference>
<dbReference type="AlphaFoldDB" id="A0A3B0U4U4"/>
<dbReference type="GO" id="GO:0004658">
    <property type="term" value="F:propionyl-CoA carboxylase activity"/>
    <property type="evidence" value="ECO:0007669"/>
    <property type="project" value="UniProtKB-EC"/>
</dbReference>
<dbReference type="EMBL" id="UOEQ01000290">
    <property type="protein sequence ID" value="VAW20627.1"/>
    <property type="molecule type" value="Genomic_DNA"/>
</dbReference>
<keyword evidence="1" id="KW-0808">Transferase</keyword>
<gene>
    <name evidence="1" type="ORF">MNBD_ALPHA11-1759</name>
</gene>
<keyword evidence="1" id="KW-0436">Ligase</keyword>
<feature type="non-terminal residue" evidence="1">
    <location>
        <position position="27"/>
    </location>
</feature>
<protein>
    <submittedName>
        <fullName evidence="1">Propionyl-CoA carboxylase carboxyl transferase subunit</fullName>
        <ecNumber evidence="1">6.4.1.3</ecNumber>
    </submittedName>
</protein>
<proteinExistence type="predicted"/>
<dbReference type="EC" id="6.4.1.3" evidence="1"/>
<reference evidence="1" key="1">
    <citation type="submission" date="2018-06" db="EMBL/GenBank/DDBJ databases">
        <authorList>
            <person name="Zhirakovskaya E."/>
        </authorList>
    </citation>
    <scope>NUCLEOTIDE SEQUENCE</scope>
</reference>
<accession>A0A3B0U4U4</accession>
<evidence type="ECO:0000313" key="1">
    <source>
        <dbReference type="EMBL" id="VAW20627.1"/>
    </source>
</evidence>